<dbReference type="InterPro" id="IPR005119">
    <property type="entry name" value="LysR_subst-bd"/>
</dbReference>
<dbReference type="EMBL" id="CP002505">
    <property type="protein sequence ID" value="ADW71920.1"/>
    <property type="molecule type" value="Genomic_DNA"/>
</dbReference>
<keyword evidence="5" id="KW-0804">Transcription</keyword>
<evidence type="ECO:0000313" key="9">
    <source>
        <dbReference type="Proteomes" id="UP000007257"/>
    </source>
</evidence>
<dbReference type="GO" id="GO:0003677">
    <property type="term" value="F:DNA binding"/>
    <property type="evidence" value="ECO:0007669"/>
    <property type="project" value="UniProtKB-KW"/>
</dbReference>
<dbReference type="Gene3D" id="1.10.10.10">
    <property type="entry name" value="Winged helix-like DNA-binding domain superfamily/Winged helix DNA-binding domain"/>
    <property type="match status" value="1"/>
</dbReference>
<keyword evidence="4" id="KW-0238">DNA-binding</keyword>
<evidence type="ECO:0000256" key="4">
    <source>
        <dbReference type="ARBA" id="ARBA00023125"/>
    </source>
</evidence>
<dbReference type="HOGENOM" id="CLU_039613_35_1_6"/>
<dbReference type="InterPro" id="IPR036390">
    <property type="entry name" value="WH_DNA-bd_sf"/>
</dbReference>
<dbReference type="Proteomes" id="UP000007257">
    <property type="component" value="Chromosome"/>
</dbReference>
<reference evidence="9" key="1">
    <citation type="submission" date="2011-01" db="EMBL/GenBank/DDBJ databases">
        <title>Complete sequence of chromosome of Rahnella sp. Y9602.</title>
        <authorList>
            <consortium name="US DOE Joint Genome Institute"/>
            <person name="Lucas S."/>
            <person name="Copeland A."/>
            <person name="Lapidus A."/>
            <person name="Cheng J.-F."/>
            <person name="Goodwin L."/>
            <person name="Pitluck S."/>
            <person name="Lu M."/>
            <person name="Detter J.C."/>
            <person name="Han C."/>
            <person name="Tapia R."/>
            <person name="Land M."/>
            <person name="Hauser L."/>
            <person name="Kyrpides N."/>
            <person name="Ivanova N."/>
            <person name="Ovchinnikova G."/>
            <person name="Pagani I."/>
            <person name="Sobecky P.A."/>
            <person name="Martinez R.J."/>
            <person name="Woyke T."/>
        </authorList>
    </citation>
    <scope>NUCLEOTIDE SEQUENCE [LARGE SCALE GENOMIC DNA]</scope>
    <source>
        <strain evidence="9">Y9602</strain>
    </source>
</reference>
<dbReference type="FunFam" id="1.10.10.10:FF:000001">
    <property type="entry name" value="LysR family transcriptional regulator"/>
    <property type="match status" value="1"/>
</dbReference>
<dbReference type="SUPFAM" id="SSF53850">
    <property type="entry name" value="Periplasmic binding protein-like II"/>
    <property type="match status" value="1"/>
</dbReference>
<accession>A0A0H3F432</accession>
<dbReference type="Pfam" id="PF00126">
    <property type="entry name" value="HTH_1"/>
    <property type="match status" value="1"/>
</dbReference>
<evidence type="ECO:0000313" key="7">
    <source>
        <dbReference type="EMBL" id="ADW71920.1"/>
    </source>
</evidence>
<keyword evidence="2" id="KW-0678">Repressor</keyword>
<evidence type="ECO:0000256" key="3">
    <source>
        <dbReference type="ARBA" id="ARBA00023015"/>
    </source>
</evidence>
<dbReference type="Gene3D" id="3.40.190.290">
    <property type="match status" value="1"/>
</dbReference>
<dbReference type="InterPro" id="IPR050176">
    <property type="entry name" value="LTTR"/>
</dbReference>
<evidence type="ECO:0000256" key="1">
    <source>
        <dbReference type="ARBA" id="ARBA00009437"/>
    </source>
</evidence>
<protein>
    <submittedName>
        <fullName evidence="8">HTH-type transcriptional activator AllS</fullName>
    </submittedName>
    <submittedName>
        <fullName evidence="7">Transcriptional regulator, LysR family</fullName>
    </submittedName>
</protein>
<sequence length="304" mass="34416">MLDEESIKTFMHVAQTGSFSRAAEMLHKTPATISYRIKMLEDSAGTLLLNRTTRTVSLTPAGQHLLERCRQWLTWLEGVPAELQQINDGIERQLNVVVNNLMYCPETLAALLSCLTQRYPFTQFTFTRQIYMGVWDTLLYEDFQLAIGVTGTESLSNAVNLLPLGEVDWVFVHAPFHPLQHITGMLEEAVLRQYIAINVEDTSRHLNKRVAWLLTGQRQIIVADVATKLACHLKGMGIGFLPRHLCQPYLDSGELIARQIRYPRAPSPLSLAWKKEYTGKALHDIVSLFHQKDPLIQPLLAGLE</sequence>
<keyword evidence="10" id="KW-1185">Reference proteome</keyword>
<dbReference type="OrthoDB" id="196624at2"/>
<dbReference type="EMBL" id="JBHUCJ010000088">
    <property type="protein sequence ID" value="MFD3226465.1"/>
    <property type="molecule type" value="Genomic_DNA"/>
</dbReference>
<dbReference type="InterPro" id="IPR000847">
    <property type="entry name" value="LysR_HTH_N"/>
</dbReference>
<feature type="domain" description="HTH lysR-type" evidence="6">
    <location>
        <begin position="2"/>
        <end position="59"/>
    </location>
</feature>
<evidence type="ECO:0000256" key="5">
    <source>
        <dbReference type="ARBA" id="ARBA00023163"/>
    </source>
</evidence>
<dbReference type="Proteomes" id="UP001598201">
    <property type="component" value="Unassembled WGS sequence"/>
</dbReference>
<evidence type="ECO:0000259" key="6">
    <source>
        <dbReference type="PROSITE" id="PS50931"/>
    </source>
</evidence>
<dbReference type="NCBIfam" id="NF007501">
    <property type="entry name" value="PRK10094.1"/>
    <property type="match status" value="1"/>
</dbReference>
<reference evidence="7 9" key="2">
    <citation type="journal article" date="2012" name="J. Bacteriol.">
        <title>Complete Genome Sequence of Rahnella sp. Strain Y9602, a Gammaproteobacterium Isolate from Metal- and Radionuclide-Contaminated Soil.</title>
        <authorList>
            <person name="Martinez R.J."/>
            <person name="Bruce D."/>
            <person name="Detter C."/>
            <person name="Goodwin L.A."/>
            <person name="Han J."/>
            <person name="Han C.S."/>
            <person name="Held B."/>
            <person name="Land M.L."/>
            <person name="Mikhailova N."/>
            <person name="Nolan M."/>
            <person name="Pennacchio L."/>
            <person name="Pitluck S."/>
            <person name="Tapia R."/>
            <person name="Woyke T."/>
            <person name="Sobecky P.A."/>
        </authorList>
    </citation>
    <scope>NUCLEOTIDE SEQUENCE [LARGE SCALE GENOMIC DNA]</scope>
    <source>
        <strain evidence="7 9">Y9602</strain>
    </source>
</reference>
<dbReference type="PANTHER" id="PTHR30579">
    <property type="entry name" value="TRANSCRIPTIONAL REGULATOR"/>
    <property type="match status" value="1"/>
</dbReference>
<evidence type="ECO:0000313" key="10">
    <source>
        <dbReference type="Proteomes" id="UP001598201"/>
    </source>
</evidence>
<dbReference type="Pfam" id="PF03466">
    <property type="entry name" value="LysR_substrate"/>
    <property type="match status" value="1"/>
</dbReference>
<gene>
    <name evidence="8" type="primary">allS</name>
    <name evidence="7" type="ordered locus">Rahaq_0290</name>
    <name evidence="8" type="ORF">ACFPK4_23260</name>
</gene>
<reference evidence="8 10" key="3">
    <citation type="submission" date="2024-09" db="EMBL/GenBank/DDBJ databases">
        <title>Genomes of Rahnella.</title>
        <authorList>
            <person name="Mnguni F.C."/>
            <person name="Shin G.Y."/>
            <person name="Coutinho T."/>
        </authorList>
    </citation>
    <scope>NUCLEOTIDE SEQUENCE [LARGE SCALE GENOMIC DNA]</scope>
    <source>
        <strain evidence="8 10">20WA0057</strain>
    </source>
</reference>
<dbReference type="GO" id="GO:0003700">
    <property type="term" value="F:DNA-binding transcription factor activity"/>
    <property type="evidence" value="ECO:0007669"/>
    <property type="project" value="InterPro"/>
</dbReference>
<dbReference type="SUPFAM" id="SSF46785">
    <property type="entry name" value="Winged helix' DNA-binding domain"/>
    <property type="match status" value="1"/>
</dbReference>
<name>A0A0H3F432_RAHSY</name>
<dbReference type="PANTHER" id="PTHR30579:SF0">
    <property type="entry name" value="HTH-TYPE TRANSCRIPTIONAL ACTIVATOR ALLS"/>
    <property type="match status" value="1"/>
</dbReference>
<dbReference type="PROSITE" id="PS50931">
    <property type="entry name" value="HTH_LYSR"/>
    <property type="match status" value="1"/>
</dbReference>
<dbReference type="eggNOG" id="COG0583">
    <property type="taxonomic scope" value="Bacteria"/>
</dbReference>
<dbReference type="InterPro" id="IPR036388">
    <property type="entry name" value="WH-like_DNA-bd_sf"/>
</dbReference>
<evidence type="ECO:0000256" key="2">
    <source>
        <dbReference type="ARBA" id="ARBA00022491"/>
    </source>
</evidence>
<keyword evidence="3" id="KW-0805">Transcription regulation</keyword>
<evidence type="ECO:0000313" key="8">
    <source>
        <dbReference type="EMBL" id="MFD3226465.1"/>
    </source>
</evidence>
<dbReference type="AlphaFoldDB" id="A0A0H3F432"/>
<dbReference type="KEGG" id="rah:Rahaq_0290"/>
<organism evidence="7 9">
    <name type="scientific">Rahnella sp. (strain Y9602)</name>
    <dbReference type="NCBI Taxonomy" id="2703885"/>
    <lineage>
        <taxon>Bacteria</taxon>
        <taxon>Pseudomonadati</taxon>
        <taxon>Pseudomonadota</taxon>
        <taxon>Gammaproteobacteria</taxon>
        <taxon>Enterobacterales</taxon>
        <taxon>Yersiniaceae</taxon>
        <taxon>Rahnella</taxon>
    </lineage>
</organism>
<proteinExistence type="inferred from homology"/>
<dbReference type="RefSeq" id="WP_013573637.1">
    <property type="nucleotide sequence ID" value="NC_015061.1"/>
</dbReference>
<comment type="similarity">
    <text evidence="1">Belongs to the LysR transcriptional regulatory family.</text>
</comment>